<name>A0A7J5U2X5_9BACT</name>
<keyword evidence="5" id="KW-1185">Reference proteome</keyword>
<feature type="domain" description="NmrA-like" evidence="3">
    <location>
        <begin position="3"/>
        <end position="115"/>
    </location>
</feature>
<organism evidence="4 5">
    <name type="scientific">Rudanella paleaurantiibacter</name>
    <dbReference type="NCBI Taxonomy" id="2614655"/>
    <lineage>
        <taxon>Bacteria</taxon>
        <taxon>Pseudomonadati</taxon>
        <taxon>Bacteroidota</taxon>
        <taxon>Cytophagia</taxon>
        <taxon>Cytophagales</taxon>
        <taxon>Cytophagaceae</taxon>
        <taxon>Rudanella</taxon>
    </lineage>
</organism>
<dbReference type="AlphaFoldDB" id="A0A7J5U2X5"/>
<protein>
    <submittedName>
        <fullName evidence="4">NAD(P)H-binding protein</fullName>
    </submittedName>
</protein>
<evidence type="ECO:0000259" key="3">
    <source>
        <dbReference type="Pfam" id="PF05368"/>
    </source>
</evidence>
<dbReference type="Pfam" id="PF05368">
    <property type="entry name" value="NmrA"/>
    <property type="match status" value="1"/>
</dbReference>
<proteinExistence type="predicted"/>
<reference evidence="4 5" key="1">
    <citation type="submission" date="2019-10" db="EMBL/GenBank/DDBJ databases">
        <title>Rudanella paleaurantiibacter sp. nov., isolated from sludge.</title>
        <authorList>
            <person name="Xu S.Q."/>
        </authorList>
    </citation>
    <scope>NUCLEOTIDE SEQUENCE [LARGE SCALE GENOMIC DNA]</scope>
    <source>
        <strain evidence="4 5">HX-22-17</strain>
    </source>
</reference>
<accession>A0A7J5U2X5</accession>
<dbReference type="RefSeq" id="WP_152123433.1">
    <property type="nucleotide sequence ID" value="NZ_WELI01000002.1"/>
</dbReference>
<sequence>MQQKRIILAGATGALGLKIAHYLIQSGATVRALVRRGSAGDAVVALKQQGVEIVEVDYKDLNQLAQACADGDCVVSALSGLREVIIDAQTNLLQAAVAAHVPRFIPSDYCIDYTRLPPGSNRNLDLRREFAQRLDKAPIAATSVLNGMFTDLLTGQAPVVLFGLRRIAYWGDAGKLLDFTTLDNTTHFTALAALGDTTPRYLRIAGEIADVMDLKQAATQVTGKTFRLFRIGSLRAFRTLIRITKTIAPSEQEVFPPWQGMQYLHDMFSGLPKLNPLDNNRYAGIRWTTIREVLASRAS</sequence>
<dbReference type="InterPro" id="IPR036291">
    <property type="entry name" value="NAD(P)-bd_dom_sf"/>
</dbReference>
<dbReference type="Gene3D" id="3.40.50.720">
    <property type="entry name" value="NAD(P)-binding Rossmann-like Domain"/>
    <property type="match status" value="1"/>
</dbReference>
<comment type="caution">
    <text evidence="4">The sequence shown here is derived from an EMBL/GenBank/DDBJ whole genome shotgun (WGS) entry which is preliminary data.</text>
</comment>
<dbReference type="PANTHER" id="PTHR47706:SF1">
    <property type="entry name" value="CIPA-LIKE, PUTATIVE (AFU_ORTHOLOGUE AFUA_1G12460)-RELATED"/>
    <property type="match status" value="1"/>
</dbReference>
<dbReference type="InterPro" id="IPR008030">
    <property type="entry name" value="NmrA-like"/>
</dbReference>
<evidence type="ECO:0000256" key="1">
    <source>
        <dbReference type="ARBA" id="ARBA00022857"/>
    </source>
</evidence>
<dbReference type="SUPFAM" id="SSF51735">
    <property type="entry name" value="NAD(P)-binding Rossmann-fold domains"/>
    <property type="match status" value="1"/>
</dbReference>
<evidence type="ECO:0000256" key="2">
    <source>
        <dbReference type="ARBA" id="ARBA00023002"/>
    </source>
</evidence>
<gene>
    <name evidence="4" type="ORF">F5984_06355</name>
</gene>
<evidence type="ECO:0000313" key="5">
    <source>
        <dbReference type="Proteomes" id="UP000488299"/>
    </source>
</evidence>
<dbReference type="GO" id="GO:0016491">
    <property type="term" value="F:oxidoreductase activity"/>
    <property type="evidence" value="ECO:0007669"/>
    <property type="project" value="UniProtKB-KW"/>
</dbReference>
<dbReference type="EMBL" id="WELI01000002">
    <property type="protein sequence ID" value="KAB7731842.1"/>
    <property type="molecule type" value="Genomic_DNA"/>
</dbReference>
<dbReference type="Proteomes" id="UP000488299">
    <property type="component" value="Unassembled WGS sequence"/>
</dbReference>
<dbReference type="InterPro" id="IPR051609">
    <property type="entry name" value="NmrA/Isoflavone_reductase-like"/>
</dbReference>
<keyword evidence="1" id="KW-0521">NADP</keyword>
<keyword evidence="2" id="KW-0560">Oxidoreductase</keyword>
<dbReference type="PANTHER" id="PTHR47706">
    <property type="entry name" value="NMRA-LIKE FAMILY PROTEIN"/>
    <property type="match status" value="1"/>
</dbReference>
<evidence type="ECO:0000313" key="4">
    <source>
        <dbReference type="EMBL" id="KAB7731842.1"/>
    </source>
</evidence>